<evidence type="ECO:0000256" key="1">
    <source>
        <dbReference type="SAM" id="MobiDB-lite"/>
    </source>
</evidence>
<dbReference type="InterPro" id="IPR015374">
    <property type="entry name" value="ChAPs"/>
</dbReference>
<dbReference type="Pfam" id="PF09295">
    <property type="entry name" value="ChAPs"/>
    <property type="match status" value="1"/>
</dbReference>
<name>A0A5N5QIJ9_9AGAM</name>
<dbReference type="AlphaFoldDB" id="A0A5N5QIJ9"/>
<comment type="caution">
    <text evidence="2">The sequence shown here is derived from an EMBL/GenBank/DDBJ whole genome shotgun (WGS) entry which is preliminary data.</text>
</comment>
<evidence type="ECO:0000313" key="2">
    <source>
        <dbReference type="EMBL" id="KAB5591459.1"/>
    </source>
</evidence>
<dbReference type="FunFam" id="1.25.40.10:FF:000149">
    <property type="entry name" value="Clathrin-coated vesiclec protein (Bud7)"/>
    <property type="match status" value="1"/>
</dbReference>
<proteinExistence type="predicted"/>
<keyword evidence="3" id="KW-1185">Reference proteome</keyword>
<dbReference type="GO" id="GO:0034044">
    <property type="term" value="C:exomer complex"/>
    <property type="evidence" value="ECO:0007669"/>
    <property type="project" value="UniProtKB-ARBA"/>
</dbReference>
<dbReference type="OrthoDB" id="434695at2759"/>
<protein>
    <submittedName>
        <fullName evidence="2">Bud site selection-like protein</fullName>
    </submittedName>
</protein>
<dbReference type="PANTHER" id="PTHR31975:SF1">
    <property type="entry name" value="BUD SITE SELECTION PROTEIN 7-RELATED"/>
    <property type="match status" value="1"/>
</dbReference>
<dbReference type="SUPFAM" id="SSF48452">
    <property type="entry name" value="TPR-like"/>
    <property type="match status" value="1"/>
</dbReference>
<dbReference type="Proteomes" id="UP000383932">
    <property type="component" value="Unassembled WGS sequence"/>
</dbReference>
<feature type="region of interest" description="Disordered" evidence="1">
    <location>
        <begin position="443"/>
        <end position="493"/>
    </location>
</feature>
<dbReference type="Gene3D" id="1.25.40.10">
    <property type="entry name" value="Tetratricopeptide repeat domain"/>
    <property type="match status" value="2"/>
</dbReference>
<dbReference type="EMBL" id="SSOP01000104">
    <property type="protein sequence ID" value="KAB5591459.1"/>
    <property type="molecule type" value="Genomic_DNA"/>
</dbReference>
<accession>A0A5N5QIJ9</accession>
<reference evidence="2 3" key="1">
    <citation type="journal article" date="2019" name="Fungal Biol. Biotechnol.">
        <title>Draft genome sequence of fastidious pathogen Ceratobasidium theobromae, which causes vascular-streak dieback in Theobroma cacao.</title>
        <authorList>
            <person name="Ali S.S."/>
            <person name="Asman A."/>
            <person name="Shao J."/>
            <person name="Firmansyah A.P."/>
            <person name="Susilo A.W."/>
            <person name="Rosmana A."/>
            <person name="McMahon P."/>
            <person name="Junaid M."/>
            <person name="Guest D."/>
            <person name="Kheng T.Y."/>
            <person name="Meinhardt L.W."/>
            <person name="Bailey B.A."/>
        </authorList>
    </citation>
    <scope>NUCLEOTIDE SEQUENCE [LARGE SCALE GENOMIC DNA]</scope>
    <source>
        <strain evidence="2 3">CT2</strain>
    </source>
</reference>
<evidence type="ECO:0000313" key="3">
    <source>
        <dbReference type="Proteomes" id="UP000383932"/>
    </source>
</evidence>
<dbReference type="GO" id="GO:0006893">
    <property type="term" value="P:Golgi to plasma membrane transport"/>
    <property type="evidence" value="ECO:0007669"/>
    <property type="project" value="TreeGrafter"/>
</dbReference>
<dbReference type="InterPro" id="IPR011990">
    <property type="entry name" value="TPR-like_helical_dom_sf"/>
</dbReference>
<sequence length="749" mass="83711">MDAFRDIPEFFEVEISECISARTETLASFRELGPPDLCHVVKTSGRAGQRDIGSYHYVSGVDASSSASLAAYLNSLTYALEQDSGWFAKGPLWKLRVGSYCCYNAFSRLDVRVDVKIPGGVQAYCIDLRGDRHEATPAIWQETYLSALLRAIHYADDPNYRLAGYRKLDPITTPESEARFLQTAEALFHKGWQLGSDPEIQVASPVSNHLTSGVLKYFGSSGRYAPAVNLFERMYVREPEVASLLATSYIGMNEETKGLQTLSAALAASRPDPRLGVAIPPSYTLLHVQCDLVRSKGKKEWAVALARQAVNVAPSEFVTWAKLTECYIENGQYESALLTLNSCPMFTYNERDLHRMPTPARTHLPIREFIKESGILDEDSARDNEADIALLRLPAPSLRGTFAKAYGLLTRLAAEVGWDELLRKRSAVFVMEEEYRNVKMRNAEQNGTPERVIHEDGTITHGRPGADDNASTRALHRPQSPGALSATSAEEGELGVPTIKVTHEGDEDLNNDEGQTNGLPVIKVSEHNEDSHEEKSGFAGTVEGLEKPSPISVTSEEADKGESGESAQSKVPDETLSFSTKRLCERWLDNLFMVLYEDLRIWTIFRAEVAHFKTQRVAYKKTGTEWEILGDLGARLHHKEDAKEAYARCLEQKFSAKAWMRLLEIYAEEGDLQRGLNAAFRIACYQWRWYMESTYPTAVAQHLFKLGQTHGHAKLSYTLMSMGLPDGILGIMQGYLNYGRTFKPEGWDF</sequence>
<feature type="region of interest" description="Disordered" evidence="1">
    <location>
        <begin position="527"/>
        <end position="573"/>
    </location>
</feature>
<gene>
    <name evidence="2" type="ORF">CTheo_5104</name>
</gene>
<dbReference type="PANTHER" id="PTHR31975">
    <property type="entry name" value="BUD SITE SELECTION PROTEIN 7-RELATED"/>
    <property type="match status" value="1"/>
</dbReference>
<organism evidence="2 3">
    <name type="scientific">Ceratobasidium theobromae</name>
    <dbReference type="NCBI Taxonomy" id="1582974"/>
    <lineage>
        <taxon>Eukaryota</taxon>
        <taxon>Fungi</taxon>
        <taxon>Dikarya</taxon>
        <taxon>Basidiomycota</taxon>
        <taxon>Agaricomycotina</taxon>
        <taxon>Agaricomycetes</taxon>
        <taxon>Cantharellales</taxon>
        <taxon>Ceratobasidiaceae</taxon>
        <taxon>Ceratobasidium</taxon>
    </lineage>
</organism>
<feature type="compositionally biased region" description="Basic and acidic residues" evidence="1">
    <location>
        <begin position="527"/>
        <end position="536"/>
    </location>
</feature>